<dbReference type="GO" id="GO:0016798">
    <property type="term" value="F:hydrolase activity, acting on glycosyl bonds"/>
    <property type="evidence" value="ECO:0007669"/>
    <property type="project" value="InterPro"/>
</dbReference>
<dbReference type="InterPro" id="IPR006530">
    <property type="entry name" value="YD"/>
</dbReference>
<dbReference type="InterPro" id="IPR003305">
    <property type="entry name" value="CenC_carb-bd"/>
</dbReference>
<keyword evidence="1" id="KW-0378">Hydrolase</keyword>
<evidence type="ECO:0000259" key="2">
    <source>
        <dbReference type="Pfam" id="PF02018"/>
    </source>
</evidence>
<name>A0A1B2DK27_9BACL</name>
<sequence>MSLGTSRIYLKILIIVLVLMTISNLAYAGSSYVYDSNGRLISEVRDNGEKVDYVYDQNGNLILKEYTGRNSDYVFTKEQGLNDWYYQIWDGTSLENMTWNNSLSRWEGKTAWEIIGSDWIHPGVNDIALTWQAPQSGAVNIGGNIKKYQNNWTGDGVNIKVLKNNTQVWPVTGWKHIAANEAVGINLNVNINVIAGDNVSFILNKNETISNDGTVWKPTIRYVEKASEGFSFEQGKNNWSYQIATADGYKDMVWNTTDSLWRGDNRWEIISQEWMHPQVNDAALKWKAPQTGVIHISGNIRKHPVNLEGDGVNFKIMKNDTQIWPQSGWVHLEGNDGIGKNLNLNVSVNKGEQIYFILNKYGNVVSDATIVNPKITYAEKPSASYGSEQGKHNWYYQTWDGTAYKNMVWDSTLSRWKGDHAWSLITKGWIHPHTNDTVFKWVAPNTGTIRIKSNVKKHPINLLGDGVNAKILKNNTQIWPDSGWKRIEGNDGKGASVIKELEVTQGDSIYFRLNQNGDFSNDGTIWDPIIAYLSTKAEVDPPIVTPTEPAENLYLDFEDGTVQNWIAQGEGVVLSNTQELAYGGASSLKVSNRTLGWHGPMLNITNYIVPLQSYQIKAFVRLPQGTPPAQVMMTIRRTLPDGNSYYDNISTKMVTSSGWATFEGLYQLNEPATSMYLYLESASPTASFLLDNVSIEAYSAEPAPLVHDFEDGTTHGWYAQGEGVLVANTQEAASSGSHSLKISNRSATWQGPALDLTSYMKKGQTYILSGKLRLPQGVTASDILLTMNRTDENGLHYYDNVSASHVTVDGWVDFEGIYTFTGTVAGLNIYMESPNATASFYLDDFKVAKYVEAAPVVSHDFEDETLQGWVAQGESVVLQNTGEIANSGQRSLKVSDRTAQWQGPLLDLTSLLKPNTKYRIKAAVRLPQGTVASDLLFTIHREAQDGSHSYDNVSVSSVTANEWTMINGTYEYSGGAAKNLSLYVESNNATSSFFIDDFIILLDK</sequence>
<dbReference type="Gene3D" id="2.60.120.260">
    <property type="entry name" value="Galactose-binding domain-like"/>
    <property type="match status" value="3"/>
</dbReference>
<accession>A0A1B2DK27</accession>
<dbReference type="AlphaFoldDB" id="A0A1B2DK27"/>
<evidence type="ECO:0000256" key="1">
    <source>
        <dbReference type="ARBA" id="ARBA00022801"/>
    </source>
</evidence>
<organism evidence="3">
    <name type="scientific">Paenibacillus sp. BIHB 4019</name>
    <dbReference type="NCBI Taxonomy" id="1870819"/>
    <lineage>
        <taxon>Bacteria</taxon>
        <taxon>Bacillati</taxon>
        <taxon>Bacillota</taxon>
        <taxon>Bacilli</taxon>
        <taxon>Bacillales</taxon>
        <taxon>Paenibacillaceae</taxon>
        <taxon>Paenibacillus</taxon>
    </lineage>
</organism>
<gene>
    <name evidence="3" type="ORF">BBD42_17310</name>
</gene>
<dbReference type="Pfam" id="PF02018">
    <property type="entry name" value="CBM_4_9"/>
    <property type="match status" value="3"/>
</dbReference>
<dbReference type="EMBL" id="CP016808">
    <property type="protein sequence ID" value="ANY68035.1"/>
    <property type="molecule type" value="Genomic_DNA"/>
</dbReference>
<feature type="domain" description="CBM-cenC" evidence="2">
    <location>
        <begin position="856"/>
        <end position="989"/>
    </location>
</feature>
<dbReference type="InterPro" id="IPR008979">
    <property type="entry name" value="Galactose-bd-like_sf"/>
</dbReference>
<protein>
    <recommendedName>
        <fullName evidence="2">CBM-cenC domain-containing protein</fullName>
    </recommendedName>
</protein>
<feature type="domain" description="CBM-cenC" evidence="2">
    <location>
        <begin position="707"/>
        <end position="836"/>
    </location>
</feature>
<evidence type="ECO:0000313" key="3">
    <source>
        <dbReference type="EMBL" id="ANY68035.1"/>
    </source>
</evidence>
<dbReference type="SUPFAM" id="SSF49785">
    <property type="entry name" value="Galactose-binding domain-like"/>
    <property type="match status" value="3"/>
</dbReference>
<feature type="domain" description="CBM-cenC" evidence="2">
    <location>
        <begin position="556"/>
        <end position="682"/>
    </location>
</feature>
<proteinExistence type="predicted"/>
<dbReference type="NCBIfam" id="TIGR01643">
    <property type="entry name" value="YD_repeat_2x"/>
    <property type="match status" value="1"/>
</dbReference>
<dbReference type="RefSeq" id="WP_172455534.1">
    <property type="nucleotide sequence ID" value="NZ_CP016808.1"/>
</dbReference>
<reference evidence="3" key="1">
    <citation type="submission" date="2016-08" db="EMBL/GenBank/DDBJ databases">
        <title>Complete Genome Seqeunce of Paenibacillus sp. BIHB 4019 from tea rhizoplane.</title>
        <authorList>
            <person name="Thakur R."/>
            <person name="Swarnkar M.K."/>
            <person name="Gulati A."/>
        </authorList>
    </citation>
    <scope>NUCLEOTIDE SEQUENCE [LARGE SCALE GENOMIC DNA]</scope>
    <source>
        <strain evidence="3">BIHB4019</strain>
    </source>
</reference>